<dbReference type="EMBL" id="LLYA01000158">
    <property type="protein sequence ID" value="KRR23724.1"/>
    <property type="molecule type" value="Genomic_DNA"/>
</dbReference>
<sequence>MKASAFAYARATSVANALEMLTTYGERAKVLSGGQSLLPAMNLRLVAPELIVDIGELTELRGVAVKGEVLTIGALTRHADLLKSREVAAHAPLLKDAVAHIAHPAIRNRGTIGGSLAHADPASELPACMLTLGATIIARGPGGERRIAANEFFVGIYETALTPQELLVAVELPVTPKNSTHFFHEFARRHGDYAIVGLAAQASIRDGRFADLRLGFFAVGDRPLLAESASKLVDVAITPAVLIEAASALDDELDPLEDQQATPAMRRHLAKVLLARCVSLLLARPDLGAGAPA</sequence>
<dbReference type="Pfam" id="PF03450">
    <property type="entry name" value="CO_deh_flav_C"/>
    <property type="match status" value="1"/>
</dbReference>
<evidence type="ECO:0000256" key="1">
    <source>
        <dbReference type="ARBA" id="ARBA00022630"/>
    </source>
</evidence>
<dbReference type="SMART" id="SM01092">
    <property type="entry name" value="CO_deh_flav_C"/>
    <property type="match status" value="1"/>
</dbReference>
<dbReference type="InterPro" id="IPR002346">
    <property type="entry name" value="Mopterin_DH_FAD-bd"/>
</dbReference>
<evidence type="ECO:0000256" key="3">
    <source>
        <dbReference type="ARBA" id="ARBA00023002"/>
    </source>
</evidence>
<dbReference type="InterPro" id="IPR016166">
    <property type="entry name" value="FAD-bd_PCMH"/>
</dbReference>
<dbReference type="SUPFAM" id="SSF55447">
    <property type="entry name" value="CO dehydrogenase flavoprotein C-terminal domain-like"/>
    <property type="match status" value="1"/>
</dbReference>
<evidence type="ECO:0000259" key="4">
    <source>
        <dbReference type="PROSITE" id="PS51387"/>
    </source>
</evidence>
<evidence type="ECO:0000313" key="6">
    <source>
        <dbReference type="Proteomes" id="UP000052023"/>
    </source>
</evidence>
<dbReference type="InterPro" id="IPR036683">
    <property type="entry name" value="CO_DH_flav_C_dom_sf"/>
</dbReference>
<protein>
    <submittedName>
        <fullName evidence="5">Molybdopterin dehydrogenase</fullName>
    </submittedName>
</protein>
<feature type="domain" description="FAD-binding PCMH-type" evidence="4">
    <location>
        <begin position="1"/>
        <end position="177"/>
    </location>
</feature>
<dbReference type="Proteomes" id="UP000052023">
    <property type="component" value="Unassembled WGS sequence"/>
</dbReference>
<dbReference type="Gene3D" id="3.30.465.10">
    <property type="match status" value="1"/>
</dbReference>
<accession>A0A0R3MVK0</accession>
<keyword evidence="6" id="KW-1185">Reference proteome</keyword>
<keyword evidence="2" id="KW-0274">FAD</keyword>
<proteinExistence type="predicted"/>
<dbReference type="PROSITE" id="PS51387">
    <property type="entry name" value="FAD_PCMH"/>
    <property type="match status" value="1"/>
</dbReference>
<evidence type="ECO:0000313" key="5">
    <source>
        <dbReference type="EMBL" id="KRR23724.1"/>
    </source>
</evidence>
<dbReference type="SUPFAM" id="SSF56176">
    <property type="entry name" value="FAD-binding/transporter-associated domain-like"/>
    <property type="match status" value="1"/>
</dbReference>
<dbReference type="RefSeq" id="WP_057844537.1">
    <property type="nucleotide sequence ID" value="NZ_LLYA01000158.1"/>
</dbReference>
<organism evidence="5 6">
    <name type="scientific">Bradyrhizobium retamae</name>
    <dbReference type="NCBI Taxonomy" id="1300035"/>
    <lineage>
        <taxon>Bacteria</taxon>
        <taxon>Pseudomonadati</taxon>
        <taxon>Pseudomonadota</taxon>
        <taxon>Alphaproteobacteria</taxon>
        <taxon>Hyphomicrobiales</taxon>
        <taxon>Nitrobacteraceae</taxon>
        <taxon>Bradyrhizobium</taxon>
    </lineage>
</organism>
<dbReference type="AlphaFoldDB" id="A0A0R3MVK0"/>
<dbReference type="Gene3D" id="3.30.390.50">
    <property type="entry name" value="CO dehydrogenase flavoprotein, C-terminal domain"/>
    <property type="match status" value="1"/>
</dbReference>
<gene>
    <name evidence="5" type="ORF">CQ13_26995</name>
</gene>
<reference evidence="5 6" key="1">
    <citation type="submission" date="2014-03" db="EMBL/GenBank/DDBJ databases">
        <title>Bradyrhizobium valentinum sp. nov., isolated from effective nodules of Lupinus mariae-josephae, a lupine endemic of basic-lime soils in Eastern Spain.</title>
        <authorList>
            <person name="Duran D."/>
            <person name="Rey L."/>
            <person name="Navarro A."/>
            <person name="Busquets A."/>
            <person name="Imperial J."/>
            <person name="Ruiz-Argueso T."/>
        </authorList>
    </citation>
    <scope>NUCLEOTIDE SEQUENCE [LARGE SCALE GENOMIC DNA]</scope>
    <source>
        <strain evidence="5 6">Ro19</strain>
    </source>
</reference>
<dbReference type="InterPro" id="IPR036318">
    <property type="entry name" value="FAD-bd_PCMH-like_sf"/>
</dbReference>
<dbReference type="PANTHER" id="PTHR42659:SF2">
    <property type="entry name" value="XANTHINE DEHYDROGENASE SUBUNIT C-RELATED"/>
    <property type="match status" value="1"/>
</dbReference>
<dbReference type="InterPro" id="IPR051312">
    <property type="entry name" value="Diverse_Substr_Oxidored"/>
</dbReference>
<dbReference type="Pfam" id="PF00941">
    <property type="entry name" value="FAD_binding_5"/>
    <property type="match status" value="1"/>
</dbReference>
<dbReference type="InterPro" id="IPR016169">
    <property type="entry name" value="FAD-bd_PCMH_sub2"/>
</dbReference>
<dbReference type="FunFam" id="3.30.465.10:FF:000017">
    <property type="entry name" value="Xanthine dehydrogenase, FAD binding subunit"/>
    <property type="match status" value="1"/>
</dbReference>
<dbReference type="Gene3D" id="3.30.43.10">
    <property type="entry name" value="Uridine Diphospho-n-acetylenolpyruvylglucosamine Reductase, domain 2"/>
    <property type="match status" value="1"/>
</dbReference>
<dbReference type="InterPro" id="IPR005107">
    <property type="entry name" value="CO_DH_flav_C"/>
</dbReference>
<name>A0A0R3MVK0_9BRAD</name>
<dbReference type="InterPro" id="IPR016167">
    <property type="entry name" value="FAD-bd_PCMH_sub1"/>
</dbReference>
<comment type="caution">
    <text evidence="5">The sequence shown here is derived from an EMBL/GenBank/DDBJ whole genome shotgun (WGS) entry which is preliminary data.</text>
</comment>
<keyword evidence="1" id="KW-0285">Flavoprotein</keyword>
<dbReference type="PANTHER" id="PTHR42659">
    <property type="entry name" value="XANTHINE DEHYDROGENASE SUBUNIT C-RELATED"/>
    <property type="match status" value="1"/>
</dbReference>
<dbReference type="GO" id="GO:0071949">
    <property type="term" value="F:FAD binding"/>
    <property type="evidence" value="ECO:0007669"/>
    <property type="project" value="InterPro"/>
</dbReference>
<evidence type="ECO:0000256" key="2">
    <source>
        <dbReference type="ARBA" id="ARBA00022827"/>
    </source>
</evidence>
<dbReference type="OrthoDB" id="9793944at2"/>
<dbReference type="GO" id="GO:0016491">
    <property type="term" value="F:oxidoreductase activity"/>
    <property type="evidence" value="ECO:0007669"/>
    <property type="project" value="UniProtKB-KW"/>
</dbReference>
<keyword evidence="3" id="KW-0560">Oxidoreductase</keyword>